<evidence type="ECO:0000313" key="2">
    <source>
        <dbReference type="EMBL" id="ESU29201.1"/>
    </source>
</evidence>
<comment type="caution">
    <text evidence="2">The sequence shown here is derived from an EMBL/GenBank/DDBJ whole genome shotgun (WGS) entry which is preliminary data.</text>
</comment>
<protein>
    <recommendedName>
        <fullName evidence="1">Hemerythrin-like domain-containing protein</fullName>
    </recommendedName>
</protein>
<dbReference type="PATRIC" id="fig|1341181.4.peg.587"/>
<dbReference type="eggNOG" id="COG5592">
    <property type="taxonomic scope" value="Bacteria"/>
</dbReference>
<reference evidence="2 3" key="1">
    <citation type="submission" date="2013-08" db="EMBL/GenBank/DDBJ databases">
        <title>Flavobacterium limnosediminis JC2902 genome sequencing.</title>
        <authorList>
            <person name="Lee K."/>
            <person name="Yi H."/>
            <person name="Park S."/>
            <person name="Chun J."/>
        </authorList>
    </citation>
    <scope>NUCLEOTIDE SEQUENCE [LARGE SCALE GENOMIC DNA]</scope>
    <source>
        <strain evidence="2 3">JC2902</strain>
    </source>
</reference>
<dbReference type="STRING" id="1341181.FLJC2902T_05910"/>
<dbReference type="RefSeq" id="WP_023578272.1">
    <property type="nucleotide sequence ID" value="NZ_AVGG01000002.1"/>
</dbReference>
<name>V6SRE8_9FLAO</name>
<gene>
    <name evidence="2" type="ORF">FLJC2902T_05910</name>
</gene>
<dbReference type="Proteomes" id="UP000018004">
    <property type="component" value="Unassembled WGS sequence"/>
</dbReference>
<evidence type="ECO:0000313" key="3">
    <source>
        <dbReference type="Proteomes" id="UP000018004"/>
    </source>
</evidence>
<keyword evidence="3" id="KW-1185">Reference proteome</keyword>
<dbReference type="AlphaFoldDB" id="V6SRE8"/>
<dbReference type="InterPro" id="IPR012312">
    <property type="entry name" value="Hemerythrin-like"/>
</dbReference>
<feature type="domain" description="Hemerythrin-like" evidence="1">
    <location>
        <begin position="40"/>
        <end position="92"/>
    </location>
</feature>
<dbReference type="EMBL" id="AVGG01000002">
    <property type="protein sequence ID" value="ESU29201.1"/>
    <property type="molecule type" value="Genomic_DNA"/>
</dbReference>
<dbReference type="Gene3D" id="1.20.120.520">
    <property type="entry name" value="nmb1532 protein domain like"/>
    <property type="match status" value="1"/>
</dbReference>
<accession>V6SRE8</accession>
<organism evidence="2 3">
    <name type="scientific">Flavobacterium limnosediminis JC2902</name>
    <dbReference type="NCBI Taxonomy" id="1341181"/>
    <lineage>
        <taxon>Bacteria</taxon>
        <taxon>Pseudomonadati</taxon>
        <taxon>Bacteroidota</taxon>
        <taxon>Flavobacteriia</taxon>
        <taxon>Flavobacteriales</taxon>
        <taxon>Flavobacteriaceae</taxon>
        <taxon>Flavobacterium</taxon>
    </lineage>
</organism>
<dbReference type="Pfam" id="PF01814">
    <property type="entry name" value="Hemerythrin"/>
    <property type="match status" value="1"/>
</dbReference>
<dbReference type="OrthoDB" id="9793254at2"/>
<proteinExistence type="predicted"/>
<sequence length="154" mass="18757">MIATQPLKRVKELQSLSREHHHGLLLCWKIRTGFAKNVSPVRMKRYTDWFYMKYLLPHFELEEEYVFPVLKKDHELIRKALTDHRRLRRLFNQSINIELNLGLIEEELEAHIRFEERVLFPEIQNSATSEQLEKISEIHKEDRFVENVKDIFWE</sequence>
<evidence type="ECO:0000259" key="1">
    <source>
        <dbReference type="Pfam" id="PF01814"/>
    </source>
</evidence>